<protein>
    <submittedName>
        <fullName evidence="2">Golgin subfamily A member 7/ERF4 domain-containing protein</fullName>
    </submittedName>
</protein>
<proteinExistence type="predicted"/>
<name>A0AC34QP34_9BILA</name>
<sequence>MDRPVERQINLAECKKCFVQRDYSSGLQVRFSAEFPYELDGKIDPDIWSNFINALNSRYQKADSVTFASVMESTISFLTCHLAKLCYPSVWSRVLKETENFIEERNRAIFIPNNLFVRDPATKGLRVIEISILDEFIPPPPSQHEPTSTTPMLTPRD</sequence>
<reference evidence="2" key="1">
    <citation type="submission" date="2022-11" db="UniProtKB">
        <authorList>
            <consortium name="WormBaseParasite"/>
        </authorList>
    </citation>
    <scope>IDENTIFICATION</scope>
</reference>
<organism evidence="1 2">
    <name type="scientific">Panagrolaimus sp. JU765</name>
    <dbReference type="NCBI Taxonomy" id="591449"/>
    <lineage>
        <taxon>Eukaryota</taxon>
        <taxon>Metazoa</taxon>
        <taxon>Ecdysozoa</taxon>
        <taxon>Nematoda</taxon>
        <taxon>Chromadorea</taxon>
        <taxon>Rhabditida</taxon>
        <taxon>Tylenchina</taxon>
        <taxon>Panagrolaimomorpha</taxon>
        <taxon>Panagrolaimoidea</taxon>
        <taxon>Panagrolaimidae</taxon>
        <taxon>Panagrolaimus</taxon>
    </lineage>
</organism>
<dbReference type="WBParaSite" id="JU765_v2.g1802.t1">
    <property type="protein sequence ID" value="JU765_v2.g1802.t1"/>
    <property type="gene ID" value="JU765_v2.g1802"/>
</dbReference>
<evidence type="ECO:0000313" key="1">
    <source>
        <dbReference type="Proteomes" id="UP000887576"/>
    </source>
</evidence>
<dbReference type="Proteomes" id="UP000887576">
    <property type="component" value="Unplaced"/>
</dbReference>
<evidence type="ECO:0000313" key="2">
    <source>
        <dbReference type="WBParaSite" id="JU765_v2.g1802.t1"/>
    </source>
</evidence>
<accession>A0AC34QP34</accession>